<dbReference type="InterPro" id="IPR011990">
    <property type="entry name" value="TPR-like_helical_dom_sf"/>
</dbReference>
<dbReference type="PANTHER" id="PTHR35807">
    <property type="entry name" value="TRANSCRIPTIONAL REGULATOR REDD-RELATED"/>
    <property type="match status" value="1"/>
</dbReference>
<evidence type="ECO:0000256" key="5">
    <source>
        <dbReference type="PROSITE-ProRule" id="PRU01091"/>
    </source>
</evidence>
<dbReference type="CDD" id="cd15831">
    <property type="entry name" value="BTAD"/>
    <property type="match status" value="1"/>
</dbReference>
<keyword evidence="3 5" id="KW-0238">DNA-binding</keyword>
<dbReference type="Gene3D" id="1.10.10.10">
    <property type="entry name" value="Winged helix-like DNA-binding domain superfamily/Winged helix DNA-binding domain"/>
    <property type="match status" value="1"/>
</dbReference>
<dbReference type="SMART" id="SM00862">
    <property type="entry name" value="Trans_reg_C"/>
    <property type="match status" value="1"/>
</dbReference>
<dbReference type="Pfam" id="PF00486">
    <property type="entry name" value="Trans_reg_C"/>
    <property type="match status" value="1"/>
</dbReference>
<dbReference type="InterPro" id="IPR036388">
    <property type="entry name" value="WH-like_DNA-bd_sf"/>
</dbReference>
<evidence type="ECO:0000256" key="2">
    <source>
        <dbReference type="ARBA" id="ARBA00023015"/>
    </source>
</evidence>
<dbReference type="InterPro" id="IPR005158">
    <property type="entry name" value="BTAD"/>
</dbReference>
<sequence>MREPVPAGDGDPVKDSGLTVALLGPLEMRDSGTSIELTAGRLRSLLAALALSAGRTLPVEHLAQVMWGHDVPVNVRRSVHTNLTRLRGVLGSEAVRTLPGGYRLDIAPDSVDVLRFRRLLTEAARVRDTAAEHLLLRQALELWRGSPFQGIDMQEQWEAESAYLLESYLSAVERRIDLDLAHDRHSDVIAELKELTVRHPLRESLWARLLVALGRSGRRAEALADYQQLRERLADELGTEPDAEIRQIHTYLLRTDTLPRSFTPPTAEPSPPTAKAFIGRAIDLSPTASTLERQGTGIRSAAAVAVVVWVPA</sequence>
<gene>
    <name evidence="7" type="ORF">GCM10010411_55500</name>
</gene>
<reference evidence="7 8" key="1">
    <citation type="journal article" date="2019" name="Int. J. Syst. Evol. Microbiol.">
        <title>The Global Catalogue of Microorganisms (GCM) 10K type strain sequencing project: providing services to taxonomists for standard genome sequencing and annotation.</title>
        <authorList>
            <consortium name="The Broad Institute Genomics Platform"/>
            <consortium name="The Broad Institute Genome Sequencing Center for Infectious Disease"/>
            <person name="Wu L."/>
            <person name="Ma J."/>
        </authorList>
    </citation>
    <scope>NUCLEOTIDE SEQUENCE [LARGE SCALE GENOMIC DNA]</scope>
    <source>
        <strain evidence="7 8">JCM 6833</strain>
    </source>
</reference>
<keyword evidence="8" id="KW-1185">Reference proteome</keyword>
<dbReference type="EMBL" id="BAAATD010000007">
    <property type="protein sequence ID" value="GAA2613478.1"/>
    <property type="molecule type" value="Genomic_DNA"/>
</dbReference>
<keyword evidence="4" id="KW-0804">Transcription</keyword>
<organism evidence="7 8">
    <name type="scientific">Actinomadura fulvescens</name>
    <dbReference type="NCBI Taxonomy" id="46160"/>
    <lineage>
        <taxon>Bacteria</taxon>
        <taxon>Bacillati</taxon>
        <taxon>Actinomycetota</taxon>
        <taxon>Actinomycetes</taxon>
        <taxon>Streptosporangiales</taxon>
        <taxon>Thermomonosporaceae</taxon>
        <taxon>Actinomadura</taxon>
    </lineage>
</organism>
<dbReference type="PROSITE" id="PS51755">
    <property type="entry name" value="OMPR_PHOB"/>
    <property type="match status" value="1"/>
</dbReference>
<evidence type="ECO:0000256" key="3">
    <source>
        <dbReference type="ARBA" id="ARBA00023125"/>
    </source>
</evidence>
<dbReference type="SUPFAM" id="SSF48452">
    <property type="entry name" value="TPR-like"/>
    <property type="match status" value="1"/>
</dbReference>
<feature type="DNA-binding region" description="OmpR/PhoB-type" evidence="5">
    <location>
        <begin position="10"/>
        <end position="106"/>
    </location>
</feature>
<dbReference type="Proteomes" id="UP001501509">
    <property type="component" value="Unassembled WGS sequence"/>
</dbReference>
<dbReference type="InterPro" id="IPR001867">
    <property type="entry name" value="OmpR/PhoB-type_DNA-bd"/>
</dbReference>
<evidence type="ECO:0000256" key="1">
    <source>
        <dbReference type="ARBA" id="ARBA00005820"/>
    </source>
</evidence>
<comment type="caution">
    <text evidence="7">The sequence shown here is derived from an EMBL/GenBank/DDBJ whole genome shotgun (WGS) entry which is preliminary data.</text>
</comment>
<accession>A0ABN3Q2Q9</accession>
<protein>
    <recommendedName>
        <fullName evidence="6">OmpR/PhoB-type domain-containing protein</fullName>
    </recommendedName>
</protein>
<name>A0ABN3Q2Q9_9ACTN</name>
<proteinExistence type="inferred from homology"/>
<dbReference type="PANTHER" id="PTHR35807:SF1">
    <property type="entry name" value="TRANSCRIPTIONAL REGULATOR REDD"/>
    <property type="match status" value="1"/>
</dbReference>
<evidence type="ECO:0000313" key="8">
    <source>
        <dbReference type="Proteomes" id="UP001501509"/>
    </source>
</evidence>
<evidence type="ECO:0000259" key="6">
    <source>
        <dbReference type="PROSITE" id="PS51755"/>
    </source>
</evidence>
<evidence type="ECO:0000256" key="4">
    <source>
        <dbReference type="ARBA" id="ARBA00023163"/>
    </source>
</evidence>
<dbReference type="Gene3D" id="1.25.40.10">
    <property type="entry name" value="Tetratricopeptide repeat domain"/>
    <property type="match status" value="1"/>
</dbReference>
<dbReference type="Pfam" id="PF03704">
    <property type="entry name" value="BTAD"/>
    <property type="match status" value="1"/>
</dbReference>
<dbReference type="InterPro" id="IPR051677">
    <property type="entry name" value="AfsR-DnrI-RedD_regulator"/>
</dbReference>
<dbReference type="SMART" id="SM01043">
    <property type="entry name" value="BTAD"/>
    <property type="match status" value="1"/>
</dbReference>
<feature type="domain" description="OmpR/PhoB-type" evidence="6">
    <location>
        <begin position="10"/>
        <end position="106"/>
    </location>
</feature>
<comment type="similarity">
    <text evidence="1">Belongs to the AfsR/DnrI/RedD regulatory family.</text>
</comment>
<dbReference type="InterPro" id="IPR016032">
    <property type="entry name" value="Sig_transdc_resp-reg_C-effctor"/>
</dbReference>
<dbReference type="SUPFAM" id="SSF46894">
    <property type="entry name" value="C-terminal effector domain of the bipartite response regulators"/>
    <property type="match status" value="1"/>
</dbReference>
<evidence type="ECO:0000313" key="7">
    <source>
        <dbReference type="EMBL" id="GAA2613478.1"/>
    </source>
</evidence>
<keyword evidence="2" id="KW-0805">Transcription regulation</keyword>